<feature type="transmembrane region" description="Helical" evidence="10">
    <location>
        <begin position="159"/>
        <end position="176"/>
    </location>
</feature>
<dbReference type="AlphaFoldDB" id="A0A8K0A910"/>
<keyword evidence="8 10" id="KW-0472">Membrane</keyword>
<evidence type="ECO:0000256" key="9">
    <source>
        <dbReference type="SAM" id="MobiDB-lite"/>
    </source>
</evidence>
<dbReference type="InterPro" id="IPR050598">
    <property type="entry name" value="AminoAcid_Transporter"/>
</dbReference>
<evidence type="ECO:0000256" key="6">
    <source>
        <dbReference type="ARBA" id="ARBA00022970"/>
    </source>
</evidence>
<comment type="subcellular location">
    <subcellularLocation>
        <location evidence="1">Cell membrane</location>
        <topology evidence="1">Multi-pass membrane protein</topology>
    </subcellularLocation>
</comment>
<keyword evidence="6" id="KW-0029">Amino-acid transport</keyword>
<evidence type="ECO:0000256" key="7">
    <source>
        <dbReference type="ARBA" id="ARBA00022989"/>
    </source>
</evidence>
<feature type="transmembrane region" description="Helical" evidence="10">
    <location>
        <begin position="357"/>
        <end position="376"/>
    </location>
</feature>
<protein>
    <submittedName>
        <fullName evidence="11">SLC7A7 protein</fullName>
    </submittedName>
</protein>
<feature type="transmembrane region" description="Helical" evidence="10">
    <location>
        <begin position="263"/>
        <end position="285"/>
    </location>
</feature>
<dbReference type="FunFam" id="1.20.1740.10:FF:000003">
    <property type="entry name" value="Y+L amino acid transporter 1 isoform X1"/>
    <property type="match status" value="1"/>
</dbReference>
<dbReference type="GO" id="GO:0005886">
    <property type="term" value="C:plasma membrane"/>
    <property type="evidence" value="ECO:0007669"/>
    <property type="project" value="UniProtKB-SubCell"/>
</dbReference>
<feature type="transmembrane region" description="Helical" evidence="10">
    <location>
        <begin position="388"/>
        <end position="406"/>
    </location>
</feature>
<evidence type="ECO:0000256" key="5">
    <source>
        <dbReference type="ARBA" id="ARBA00022692"/>
    </source>
</evidence>
<gene>
    <name evidence="11" type="primary">SLC7A7</name>
    <name evidence="11" type="ORF">BLAG_LOCUS22645</name>
</gene>
<evidence type="ECO:0000256" key="10">
    <source>
        <dbReference type="SAM" id="Phobius"/>
    </source>
</evidence>
<reference evidence="11" key="1">
    <citation type="submission" date="2022-01" db="EMBL/GenBank/DDBJ databases">
        <authorList>
            <person name="Braso-Vives M."/>
        </authorList>
    </citation>
    <scope>NUCLEOTIDE SEQUENCE</scope>
</reference>
<keyword evidence="5 10" id="KW-0812">Transmembrane</keyword>
<dbReference type="OrthoDB" id="10062876at2759"/>
<proteinExistence type="inferred from homology"/>
<dbReference type="PANTHER" id="PTHR11785">
    <property type="entry name" value="AMINO ACID TRANSPORTER"/>
    <property type="match status" value="1"/>
</dbReference>
<keyword evidence="7 10" id="KW-1133">Transmembrane helix</keyword>
<keyword evidence="12" id="KW-1185">Reference proteome</keyword>
<feature type="transmembrane region" description="Helical" evidence="10">
    <location>
        <begin position="105"/>
        <end position="124"/>
    </location>
</feature>
<feature type="transmembrane region" description="Helical" evidence="10">
    <location>
        <begin position="418"/>
        <end position="438"/>
    </location>
</feature>
<comment type="similarity">
    <text evidence="2">Belongs to the amino acid-polyamine-organocation (APC) superfamily. L-type amino acid transporter (LAT) (TC 2.A.3.8) family.</text>
</comment>
<name>A0A8K0A910_BRALA</name>
<feature type="region of interest" description="Disordered" evidence="9">
    <location>
        <begin position="1"/>
        <end position="31"/>
    </location>
</feature>
<feature type="transmembrane region" description="Helical" evidence="10">
    <location>
        <begin position="71"/>
        <end position="93"/>
    </location>
</feature>
<evidence type="ECO:0000256" key="2">
    <source>
        <dbReference type="ARBA" id="ARBA00007040"/>
    </source>
</evidence>
<feature type="transmembrane region" description="Helical" evidence="10">
    <location>
        <begin position="444"/>
        <end position="462"/>
    </location>
</feature>
<evidence type="ECO:0000313" key="11">
    <source>
        <dbReference type="EMBL" id="CAH1270316.1"/>
    </source>
</evidence>
<evidence type="ECO:0000256" key="4">
    <source>
        <dbReference type="ARBA" id="ARBA00022475"/>
    </source>
</evidence>
<dbReference type="GO" id="GO:0015179">
    <property type="term" value="F:L-amino acid transmembrane transporter activity"/>
    <property type="evidence" value="ECO:0007669"/>
    <property type="project" value="TreeGrafter"/>
</dbReference>
<evidence type="ECO:0000256" key="3">
    <source>
        <dbReference type="ARBA" id="ARBA00022448"/>
    </source>
</evidence>
<feature type="compositionally biased region" description="Polar residues" evidence="9">
    <location>
        <begin position="1"/>
        <end position="13"/>
    </location>
</feature>
<dbReference type="PIRSF" id="PIRSF006060">
    <property type="entry name" value="AA_transporter"/>
    <property type="match status" value="1"/>
</dbReference>
<evidence type="ECO:0000256" key="1">
    <source>
        <dbReference type="ARBA" id="ARBA00004651"/>
    </source>
</evidence>
<dbReference type="Pfam" id="PF13520">
    <property type="entry name" value="AA_permease_2"/>
    <property type="match status" value="1"/>
</dbReference>
<evidence type="ECO:0000256" key="8">
    <source>
        <dbReference type="ARBA" id="ARBA00023136"/>
    </source>
</evidence>
<accession>A0A8K0A910</accession>
<feature type="transmembrane region" description="Helical" evidence="10">
    <location>
        <begin position="41"/>
        <end position="59"/>
    </location>
</feature>
<feature type="transmembrane region" description="Helical" evidence="10">
    <location>
        <begin position="220"/>
        <end position="243"/>
    </location>
</feature>
<dbReference type="Gene3D" id="1.20.1740.10">
    <property type="entry name" value="Amino acid/polyamine transporter I"/>
    <property type="match status" value="1"/>
</dbReference>
<dbReference type="Proteomes" id="UP000838412">
    <property type="component" value="Chromosome 7"/>
</dbReference>
<keyword evidence="4" id="KW-1003">Cell membrane</keyword>
<keyword evidence="3" id="KW-0813">Transport</keyword>
<feature type="transmembrane region" description="Helical" evidence="10">
    <location>
        <begin position="188"/>
        <end position="208"/>
    </location>
</feature>
<dbReference type="PANTHER" id="PTHR11785:SF389">
    <property type="entry name" value="Y+L AMINO ACID TRANSPORTER 1-LIKE"/>
    <property type="match status" value="1"/>
</dbReference>
<evidence type="ECO:0000313" key="12">
    <source>
        <dbReference type="Proteomes" id="UP000838412"/>
    </source>
</evidence>
<feature type="transmembrane region" description="Helical" evidence="10">
    <location>
        <begin position="305"/>
        <end position="325"/>
    </location>
</feature>
<organism evidence="11 12">
    <name type="scientific">Branchiostoma lanceolatum</name>
    <name type="common">Common lancelet</name>
    <name type="synonym">Amphioxus lanceolatum</name>
    <dbReference type="NCBI Taxonomy" id="7740"/>
    <lineage>
        <taxon>Eukaryota</taxon>
        <taxon>Metazoa</taxon>
        <taxon>Chordata</taxon>
        <taxon>Cephalochordata</taxon>
        <taxon>Leptocardii</taxon>
        <taxon>Amphioxiformes</taxon>
        <taxon>Branchiostomatidae</taxon>
        <taxon>Branchiostoma</taxon>
    </lineage>
</organism>
<sequence length="499" mass="54441">MATSPAGQEGFQNDETREPLNRSSSTDDDDKSVSLKRKISLFNATTLIVGGIIGGGIFISPKGVLAGSGSIGLSLIVWAACGVFSLVGSLCYLELGFSIPKSGAGYAYILEGFGELMAFLFLWVEFLIRNPVSEAISALTFATYVAQPFFPTCETPNRLKVILAALCILILTFINGAKVRWGTRVIDLFTVAKMIALVIIVVAGFVMIGQGSTQNFQSSFSGVTVIGGVAQALYSGLYAYAGWDAANYVIEEIVDPLRNMPRAIFGGLAIVTTTYMLTNVAYYAVLTKAEVLGVDAVAVAFAHRTLGVMAWCIPVFVAMSTFGTLNGTVLQSSRMFFVGSREGHLPVLLSMVHVTRFTPLPAVLTTGILSTIMLLFGDVYTLINYYSFIRWASVGTAVAALLFLRWRKPDMPRPYKTPLIFPILFFLACVFLVVIQFYTDPYNPLIGIALMLSGLPFYFLCVRRKDKPKPKWLARVYNPVVDALQKLLQVCPPEKPPDF</sequence>
<dbReference type="InterPro" id="IPR002293">
    <property type="entry name" value="AA/rel_permease1"/>
</dbReference>
<dbReference type="EMBL" id="OV696692">
    <property type="protein sequence ID" value="CAH1270316.1"/>
    <property type="molecule type" value="Genomic_DNA"/>
</dbReference>